<dbReference type="EMBL" id="UAPR01000002">
    <property type="protein sequence ID" value="SPT55423.1"/>
    <property type="molecule type" value="Genomic_DNA"/>
</dbReference>
<feature type="domain" description="Mechanosensitive ion channel MscS" evidence="8">
    <location>
        <begin position="214"/>
        <end position="282"/>
    </location>
</feature>
<feature type="transmembrane region" description="Helical" evidence="7">
    <location>
        <begin position="84"/>
        <end position="102"/>
    </location>
</feature>
<feature type="region of interest" description="Disordered" evidence="6">
    <location>
        <begin position="1005"/>
        <end position="1158"/>
    </location>
</feature>
<keyword evidence="3 7" id="KW-0812">Transmembrane</keyword>
<dbReference type="SUPFAM" id="SSF82861">
    <property type="entry name" value="Mechanosensitive channel protein MscS (YggB), transmembrane region"/>
    <property type="match status" value="1"/>
</dbReference>
<dbReference type="RefSeq" id="WP_111823436.1">
    <property type="nucleotide sequence ID" value="NZ_CP133472.1"/>
</dbReference>
<dbReference type="InterPro" id="IPR023408">
    <property type="entry name" value="MscS_beta-dom_sf"/>
</dbReference>
<feature type="compositionally biased region" description="Basic and acidic residues" evidence="6">
    <location>
        <begin position="1052"/>
        <end position="1075"/>
    </location>
</feature>
<dbReference type="InterPro" id="IPR006685">
    <property type="entry name" value="MscS_channel_2nd"/>
</dbReference>
<feature type="compositionally biased region" description="Acidic residues" evidence="6">
    <location>
        <begin position="595"/>
        <end position="607"/>
    </location>
</feature>
<evidence type="ECO:0000256" key="6">
    <source>
        <dbReference type="SAM" id="MobiDB-lite"/>
    </source>
</evidence>
<dbReference type="OrthoDB" id="9792218at2"/>
<sequence length="1158" mass="119802">MTLTPALGALAQTSDTLARAIADPQSGAEAAVTTTIDITLLILGPLVGAFVGVVVSVLLSALLRKAFSKAATASSILARVRRPGHFTFAAWGAWAGLGIALVNPHLSDWNGASITTFLMHLLLIVALACLTWVAYAAAWVFEDAAKARQSSDQGRSRRFETQAQVLRRLTQSIAVVVGVVAIISTFEVARHAMTTVLASAGVISVIVGLAAQQTLGNVFAGLQLAFTDAIRVGDVVVAGDKNETGSVEEITLSYVVIRIWDERRLIIPCRSFTQAPFENWTRRAAAQLGTVELKLDWSAPIALIRAKVEQLLRSTDLWDGRTWGVQVTDSDENTLTVRILVSAKNSGTLSDLRAFMREQLISWIVTEEPWARPAQRIEPRHTVTVEQDMSRERVARLAAELAGISGANEAGAAPASPSSEDNEDCVAGLPATGGAASAMSGSGVSGTQSQDPVHAARMVAARRKAKRARRRAMAERQRELAEGGAGAQDETQVISKSALRKIIEAAGNANSQRNQKQAANSVGPGERFFSGSAEADERAAAFEGPGDDVYAEREAEARRARERRDNHKRREGEALDPETTLALAAVGVEPVACEDSPEAAEAADESIESAAGVESGDSAAASAAGDECAEEGPVRDTGIVEAAPADLAPDKPAESAPALVDSNEADSAAAGSETAGDLAEGAQTDARAQSAGASAEVQPADDEAAPADDEAELADDATEPADDAQNGSAPAQGAEREGTPAPDAPEATDGEEEAQASSDAAISPDEQETTPIPARETSVKHPVQVPPPVRTGRPVMTDTVQAIAPALVPPPVPTPAEMAASRSPEETPDEPTVHPGWYAVAEEARLDAETRPTPTVVPARVSIMHFFPAVAPTGAEADMLRTVTGQIPVVEPREAKPEDAESAVTDEAATDEAATDEAAAPEAAAAKGKSAEKKALADEPTTQVEVAMAPEDATPEVEAARKDATAASDEANEAPSDAESEADAEGGVDVEATAVMDPVEAGEARALDSDATQVLPAVDEPVDETLVMPAAADAHAEEVVPGEEVAAAEEETPAKKETAKKEASTKAGAKKDPAKKAANKKASTAKKGTKKSTAAAEKTAKDEGGDKAGDAIPSKGAKAPAKKAATKKNAAKKTAAKKAAPKKAAAKNASNAGPATTE</sequence>
<feature type="compositionally biased region" description="Acidic residues" evidence="6">
    <location>
        <begin position="970"/>
        <end position="988"/>
    </location>
</feature>
<evidence type="ECO:0000256" key="5">
    <source>
        <dbReference type="ARBA" id="ARBA00023136"/>
    </source>
</evidence>
<dbReference type="GO" id="GO:0055085">
    <property type="term" value="P:transmembrane transport"/>
    <property type="evidence" value="ECO:0007669"/>
    <property type="project" value="InterPro"/>
</dbReference>
<feature type="region of interest" description="Disordered" evidence="6">
    <location>
        <begin position="891"/>
        <end position="992"/>
    </location>
</feature>
<dbReference type="InterPro" id="IPR011014">
    <property type="entry name" value="MscS_channel_TM-2"/>
</dbReference>
<keyword evidence="10" id="KW-1185">Reference proteome</keyword>
<organism evidence="9 10">
    <name type="scientific">Schaalia odontolytica</name>
    <dbReference type="NCBI Taxonomy" id="1660"/>
    <lineage>
        <taxon>Bacteria</taxon>
        <taxon>Bacillati</taxon>
        <taxon>Actinomycetota</taxon>
        <taxon>Actinomycetes</taxon>
        <taxon>Actinomycetales</taxon>
        <taxon>Actinomycetaceae</taxon>
        <taxon>Schaalia</taxon>
    </lineage>
</organism>
<feature type="region of interest" description="Disordered" evidence="6">
    <location>
        <begin position="541"/>
        <end position="579"/>
    </location>
</feature>
<feature type="compositionally biased region" description="Basic residues" evidence="6">
    <location>
        <begin position="460"/>
        <end position="471"/>
    </location>
</feature>
<feature type="compositionally biased region" description="Basic residues" evidence="6">
    <location>
        <begin position="1120"/>
        <end position="1145"/>
    </location>
</feature>
<gene>
    <name evidence="9" type="primary">ynaI</name>
    <name evidence="9" type="ORF">NCTC9935_00928</name>
</gene>
<feature type="compositionally biased region" description="Low complexity" evidence="6">
    <location>
        <begin position="432"/>
        <end position="446"/>
    </location>
</feature>
<evidence type="ECO:0000256" key="4">
    <source>
        <dbReference type="ARBA" id="ARBA00022989"/>
    </source>
</evidence>
<comment type="similarity">
    <text evidence="2">Belongs to the MscS (TC 1.A.23) family.</text>
</comment>
<evidence type="ECO:0000313" key="9">
    <source>
        <dbReference type="EMBL" id="SPT55423.1"/>
    </source>
</evidence>
<feature type="region of interest" description="Disordered" evidence="6">
    <location>
        <begin position="806"/>
        <end position="834"/>
    </location>
</feature>
<comment type="subcellular location">
    <subcellularLocation>
        <location evidence="1">Membrane</location>
        <topology evidence="1">Multi-pass membrane protein</topology>
    </subcellularLocation>
</comment>
<feature type="transmembrane region" description="Helical" evidence="7">
    <location>
        <begin position="114"/>
        <end position="141"/>
    </location>
</feature>
<evidence type="ECO:0000256" key="2">
    <source>
        <dbReference type="ARBA" id="ARBA00008017"/>
    </source>
</evidence>
<dbReference type="SUPFAM" id="SSF50182">
    <property type="entry name" value="Sm-like ribonucleoproteins"/>
    <property type="match status" value="1"/>
</dbReference>
<dbReference type="Gene3D" id="2.30.30.60">
    <property type="match status" value="1"/>
</dbReference>
<evidence type="ECO:0000256" key="7">
    <source>
        <dbReference type="SAM" id="Phobius"/>
    </source>
</evidence>
<evidence type="ECO:0000256" key="1">
    <source>
        <dbReference type="ARBA" id="ARBA00004141"/>
    </source>
</evidence>
<feature type="compositionally biased region" description="Low complexity" evidence="6">
    <location>
        <begin position="916"/>
        <end position="928"/>
    </location>
</feature>
<dbReference type="Pfam" id="PF00924">
    <property type="entry name" value="MS_channel_2nd"/>
    <property type="match status" value="1"/>
</dbReference>
<feature type="transmembrane region" description="Helical" evidence="7">
    <location>
        <begin position="165"/>
        <end position="186"/>
    </location>
</feature>
<feature type="region of interest" description="Disordered" evidence="6">
    <location>
        <begin position="592"/>
        <end position="793"/>
    </location>
</feature>
<feature type="compositionally biased region" description="Low complexity" evidence="6">
    <location>
        <begin position="408"/>
        <end position="419"/>
    </location>
</feature>
<feature type="compositionally biased region" description="Low complexity" evidence="6">
    <location>
        <begin position="608"/>
        <end position="626"/>
    </location>
</feature>
<feature type="transmembrane region" description="Helical" evidence="7">
    <location>
        <begin position="36"/>
        <end position="63"/>
    </location>
</feature>
<feature type="compositionally biased region" description="Basic and acidic residues" evidence="6">
    <location>
        <begin position="472"/>
        <end position="481"/>
    </location>
</feature>
<proteinExistence type="inferred from homology"/>
<evidence type="ECO:0000259" key="8">
    <source>
        <dbReference type="Pfam" id="PF00924"/>
    </source>
</evidence>
<dbReference type="PANTHER" id="PTHR30566:SF25">
    <property type="entry name" value="INNER MEMBRANE PROTEIN"/>
    <property type="match status" value="1"/>
</dbReference>
<feature type="compositionally biased region" description="Acidic residues" evidence="6">
    <location>
        <begin position="699"/>
        <end position="722"/>
    </location>
</feature>
<dbReference type="GeneID" id="93758393"/>
<accession>A0A2X0TZX7</accession>
<dbReference type="Gene3D" id="1.10.287.1260">
    <property type="match status" value="1"/>
</dbReference>
<protein>
    <submittedName>
        <fullName evidence="9">MscS family inner membrane protein YnaI</fullName>
    </submittedName>
</protein>
<evidence type="ECO:0000313" key="10">
    <source>
        <dbReference type="Proteomes" id="UP000250192"/>
    </source>
</evidence>
<dbReference type="PANTHER" id="PTHR30566">
    <property type="entry name" value="YNAI-RELATED MECHANOSENSITIVE ION CHANNEL"/>
    <property type="match status" value="1"/>
</dbReference>
<feature type="compositionally biased region" description="Basic and acidic residues" evidence="6">
    <location>
        <begin position="1098"/>
        <end position="1109"/>
    </location>
</feature>
<dbReference type="GO" id="GO:0016020">
    <property type="term" value="C:membrane"/>
    <property type="evidence" value="ECO:0007669"/>
    <property type="project" value="UniProtKB-SubCell"/>
</dbReference>
<dbReference type="InterPro" id="IPR010920">
    <property type="entry name" value="LSM_dom_sf"/>
</dbReference>
<evidence type="ECO:0000256" key="3">
    <source>
        <dbReference type="ARBA" id="ARBA00022692"/>
    </source>
</evidence>
<feature type="compositionally biased region" description="Low complexity" evidence="6">
    <location>
        <begin position="1146"/>
        <end position="1158"/>
    </location>
</feature>
<keyword evidence="4 7" id="KW-1133">Transmembrane helix</keyword>
<feature type="region of interest" description="Disordered" evidence="6">
    <location>
        <begin position="508"/>
        <end position="529"/>
    </location>
</feature>
<feature type="compositionally biased region" description="Basic and acidic residues" evidence="6">
    <location>
        <begin position="550"/>
        <end position="573"/>
    </location>
</feature>
<reference evidence="9 10" key="1">
    <citation type="submission" date="2018-06" db="EMBL/GenBank/DDBJ databases">
        <authorList>
            <consortium name="Pathogen Informatics"/>
            <person name="Doyle S."/>
        </authorList>
    </citation>
    <scope>NUCLEOTIDE SEQUENCE [LARGE SCALE GENOMIC DNA]</scope>
    <source>
        <strain evidence="9 10">NCTC9935</strain>
    </source>
</reference>
<feature type="region of interest" description="Disordered" evidence="6">
    <location>
        <begin position="408"/>
        <end position="492"/>
    </location>
</feature>
<keyword evidence="5 7" id="KW-0472">Membrane</keyword>
<name>A0A2X0TZX7_9ACTO</name>
<dbReference type="Proteomes" id="UP000250192">
    <property type="component" value="Unassembled WGS sequence"/>
</dbReference>
<feature type="compositionally biased region" description="Polar residues" evidence="6">
    <location>
        <begin position="508"/>
        <end position="520"/>
    </location>
</feature>
<feature type="compositionally biased region" description="Basic residues" evidence="6">
    <location>
        <begin position="1077"/>
        <end position="1090"/>
    </location>
</feature>
<dbReference type="AlphaFoldDB" id="A0A2X0TZX7"/>